<dbReference type="InterPro" id="IPR007314">
    <property type="entry name" value="Cofac_haem-bd_dom"/>
</dbReference>
<dbReference type="SMART" id="SM00228">
    <property type="entry name" value="PDZ"/>
    <property type="match status" value="1"/>
</dbReference>
<sequence length="406" mass="44064">MTSNLVRLFTAAIALAAPGFHDGAAARDLPTAAAASACLTPAAWSSLDGERPRVTSALPLLTEMAKRDVVLLGELHDEHDHHRWQLQALAALHVQRPNMVLGFEMFPRRVQPALDRWVAGELTVKEFLEQSQWDKVWNLPAELYLPLFEFARINRIRMVALNVDQQLTRAIADKGWEAIPPAEREGVGRPAAPAEDYRDVLFQVYREHPARKGTADDKAARGDAAFAHFVEAQTTWDRAMAEALARALSAGPAGEKPLVVGVMGSGHIRYGHGVPHQLRNLGVTRIGTLLPVPADFNCEDVRTGFADAVFALPTYAAAKPEPPRLGVRLDEDGGAVRIANVTAGSLADKTGLKNGDHLVEVGGQPAKQLRSVIASVRAQPPGSWLPMRVKRGNETVDLVVKFPPAP</sequence>
<dbReference type="PROSITE" id="PS50106">
    <property type="entry name" value="PDZ"/>
    <property type="match status" value="1"/>
</dbReference>
<dbReference type="RefSeq" id="WP_076602921.1">
    <property type="nucleotide sequence ID" value="NZ_FTMD01000009.1"/>
</dbReference>
<reference evidence="4" key="1">
    <citation type="submission" date="2017-01" db="EMBL/GenBank/DDBJ databases">
        <authorList>
            <person name="Varghese N."/>
            <person name="Submissions S."/>
        </authorList>
    </citation>
    <scope>NUCLEOTIDE SEQUENCE [LARGE SCALE GENOMIC DNA]</scope>
    <source>
        <strain evidence="4">ATCC 51758</strain>
    </source>
</reference>
<feature type="domain" description="PDZ" evidence="2">
    <location>
        <begin position="314"/>
        <end position="372"/>
    </location>
</feature>
<evidence type="ECO:0000313" key="4">
    <source>
        <dbReference type="Proteomes" id="UP000186819"/>
    </source>
</evidence>
<dbReference type="AlphaFoldDB" id="A0A1N6Y278"/>
<dbReference type="CDD" id="cd14727">
    <property type="entry name" value="ChanN-like"/>
    <property type="match status" value="1"/>
</dbReference>
<keyword evidence="1" id="KW-0732">Signal</keyword>
<dbReference type="InterPro" id="IPR001478">
    <property type="entry name" value="PDZ"/>
</dbReference>
<dbReference type="Pfam" id="PF13180">
    <property type="entry name" value="PDZ_2"/>
    <property type="match status" value="1"/>
</dbReference>
<dbReference type="EMBL" id="FTMD01000009">
    <property type="protein sequence ID" value="SIR08634.1"/>
    <property type="molecule type" value="Genomic_DNA"/>
</dbReference>
<organism evidence="3 4">
    <name type="scientific">Aromatoleum tolulyticum</name>
    <dbReference type="NCBI Taxonomy" id="34027"/>
    <lineage>
        <taxon>Bacteria</taxon>
        <taxon>Pseudomonadati</taxon>
        <taxon>Pseudomonadota</taxon>
        <taxon>Betaproteobacteria</taxon>
        <taxon>Rhodocyclales</taxon>
        <taxon>Rhodocyclaceae</taxon>
        <taxon>Aromatoleum</taxon>
    </lineage>
</organism>
<dbReference type="STRING" id="34027.SAMN05421829_109201"/>
<dbReference type="OrthoDB" id="9795827at2"/>
<feature type="chain" id="PRO_5012207462" evidence="1">
    <location>
        <begin position="17"/>
        <end position="406"/>
    </location>
</feature>
<feature type="signal peptide" evidence="1">
    <location>
        <begin position="1"/>
        <end position="16"/>
    </location>
</feature>
<protein>
    <submittedName>
        <fullName evidence="3">Uncharacterized iron-regulated protein</fullName>
    </submittedName>
</protein>
<dbReference type="Proteomes" id="UP000186819">
    <property type="component" value="Unassembled WGS sequence"/>
</dbReference>
<proteinExistence type="predicted"/>
<evidence type="ECO:0000256" key="1">
    <source>
        <dbReference type="SAM" id="SignalP"/>
    </source>
</evidence>
<accession>A0A1N6Y278</accession>
<dbReference type="SUPFAM" id="SSF159501">
    <property type="entry name" value="EreA/ChaN-like"/>
    <property type="match status" value="1"/>
</dbReference>
<evidence type="ECO:0000259" key="2">
    <source>
        <dbReference type="PROSITE" id="PS50106"/>
    </source>
</evidence>
<dbReference type="SUPFAM" id="SSF50156">
    <property type="entry name" value="PDZ domain-like"/>
    <property type="match status" value="1"/>
</dbReference>
<dbReference type="Gene3D" id="2.30.42.10">
    <property type="match status" value="1"/>
</dbReference>
<gene>
    <name evidence="3" type="ORF">SAMN05421829_109201</name>
</gene>
<name>A0A1N6Y278_9RHOO</name>
<dbReference type="Gene3D" id="3.40.50.11550">
    <property type="match status" value="1"/>
</dbReference>
<keyword evidence="4" id="KW-1185">Reference proteome</keyword>
<evidence type="ECO:0000313" key="3">
    <source>
        <dbReference type="EMBL" id="SIR08634.1"/>
    </source>
</evidence>
<dbReference type="Pfam" id="PF04187">
    <property type="entry name" value="Cofac_haem_bdg"/>
    <property type="match status" value="1"/>
</dbReference>
<dbReference type="InterPro" id="IPR036034">
    <property type="entry name" value="PDZ_sf"/>
</dbReference>